<dbReference type="EMBL" id="SMFZ01000002">
    <property type="protein sequence ID" value="TCK22364.1"/>
    <property type="molecule type" value="Genomic_DNA"/>
</dbReference>
<keyword evidence="1" id="KW-0812">Transmembrane</keyword>
<keyword evidence="1" id="KW-0472">Membrane</keyword>
<comment type="caution">
    <text evidence="2">The sequence shown here is derived from an EMBL/GenBank/DDBJ whole genome shotgun (WGS) entry which is preliminary data.</text>
</comment>
<keyword evidence="3" id="KW-1185">Reference proteome</keyword>
<protein>
    <submittedName>
        <fullName evidence="2">Uncharacterized protein</fullName>
    </submittedName>
</protein>
<feature type="transmembrane region" description="Helical" evidence="1">
    <location>
        <begin position="34"/>
        <end position="52"/>
    </location>
</feature>
<evidence type="ECO:0000256" key="1">
    <source>
        <dbReference type="SAM" id="Phobius"/>
    </source>
</evidence>
<dbReference type="AlphaFoldDB" id="A0A4R1HJ61"/>
<proteinExistence type="predicted"/>
<evidence type="ECO:0000313" key="2">
    <source>
        <dbReference type="EMBL" id="TCK22364.1"/>
    </source>
</evidence>
<dbReference type="Proteomes" id="UP000295560">
    <property type="component" value="Unassembled WGS sequence"/>
</dbReference>
<feature type="transmembrane region" description="Helical" evidence="1">
    <location>
        <begin position="59"/>
        <end position="81"/>
    </location>
</feature>
<name>A0A4R1HJ61_PSEEN</name>
<keyword evidence="1" id="KW-1133">Transmembrane helix</keyword>
<organism evidence="2 3">
    <name type="scientific">Pseudonocardia endophytica</name>
    <dbReference type="NCBI Taxonomy" id="401976"/>
    <lineage>
        <taxon>Bacteria</taxon>
        <taxon>Bacillati</taxon>
        <taxon>Actinomycetota</taxon>
        <taxon>Actinomycetes</taxon>
        <taxon>Pseudonocardiales</taxon>
        <taxon>Pseudonocardiaceae</taxon>
        <taxon>Pseudonocardia</taxon>
    </lineage>
</organism>
<gene>
    <name evidence="2" type="ORF">EV378_6366</name>
</gene>
<feature type="transmembrane region" description="Helical" evidence="1">
    <location>
        <begin position="93"/>
        <end position="113"/>
    </location>
</feature>
<accession>A0A4R1HJ61</accession>
<evidence type="ECO:0000313" key="3">
    <source>
        <dbReference type="Proteomes" id="UP000295560"/>
    </source>
</evidence>
<sequence>MSSIPRRVLAVLLVASAVLHVLNAVRGWPSVTAVILAVLALAAIVVAFVVPVRTKQADLLAAIVVGALGVLAFLVPTVIALGGGTAPGTVLDLRSVGGFLVDTVVVRLAAITLRREAKATTDSR</sequence>
<reference evidence="2 3" key="1">
    <citation type="submission" date="2019-03" db="EMBL/GenBank/DDBJ databases">
        <title>Sequencing the genomes of 1000 actinobacteria strains.</title>
        <authorList>
            <person name="Klenk H.-P."/>
        </authorList>
    </citation>
    <scope>NUCLEOTIDE SEQUENCE [LARGE SCALE GENOMIC DNA]</scope>
    <source>
        <strain evidence="2 3">DSM 44969</strain>
    </source>
</reference>
<dbReference type="RefSeq" id="WP_132431169.1">
    <property type="nucleotide sequence ID" value="NZ_SMFZ01000002.1"/>
</dbReference>